<comment type="caution">
    <text evidence="1">The sequence shown here is derived from an EMBL/GenBank/DDBJ whole genome shotgun (WGS) entry which is preliminary data.</text>
</comment>
<reference evidence="1 2" key="3">
    <citation type="journal article" date="2022" name="Microbiol. Spectr.">
        <title>Folding features and dynamics of 3D genome architecture in plant fungal pathogens.</title>
        <authorList>
            <person name="Xia C."/>
        </authorList>
    </citation>
    <scope>NUCLEOTIDE SEQUENCE [LARGE SCALE GENOMIC DNA]</scope>
    <source>
        <strain evidence="1 2">93-210</strain>
    </source>
</reference>
<sequence length="404" mass="45814">MFKCATQDHSVQATELIRSIRLINSNFAFTSLGLNSATRAALNNRGQGIYTFKVKGTIHHNIGSFYPLSQEVPRFLQLYIYDTANEFENQRVHGQDLSPQLMQRIQSILDRSNPLIQQFERVASEITPNCSIRLTDNATNVDQRVYNLPTGDQIAAIWVEGNDPSTTETRDVIIKYYDGSLSRISELDQKYDPLHYVLLHPNGELGWSPALKEEMELAIPINYYAYRLAFCHEDCSLLHWAGHFCVEQFYGVVDAYQNVVQMGHETVLPTSFIGGPRDMKERSQDAMALVQTMGKPNLFITITCNPEWTEIRNNLLPGQSAQERPDMVTLILESRYIPRTTEDIDQIVRAEIPNQTTEPYLCQAVSRHMIHGPCGPYNTNAPCMVNGVCSKKFPNAFCPETVIN</sequence>
<organism evidence="1 2">
    <name type="scientific">Puccinia striiformis f. sp. tritici</name>
    <dbReference type="NCBI Taxonomy" id="168172"/>
    <lineage>
        <taxon>Eukaryota</taxon>
        <taxon>Fungi</taxon>
        <taxon>Dikarya</taxon>
        <taxon>Basidiomycota</taxon>
        <taxon>Pucciniomycotina</taxon>
        <taxon>Pucciniomycetes</taxon>
        <taxon>Pucciniales</taxon>
        <taxon>Pucciniaceae</taxon>
        <taxon>Puccinia</taxon>
    </lineage>
</organism>
<gene>
    <name evidence="1" type="ORF">MJO28_014741</name>
</gene>
<accession>A0ACC0DUL7</accession>
<protein>
    <submittedName>
        <fullName evidence="1">Uncharacterized protein</fullName>
    </submittedName>
</protein>
<evidence type="ECO:0000313" key="2">
    <source>
        <dbReference type="Proteomes" id="UP001060170"/>
    </source>
</evidence>
<dbReference type="Proteomes" id="UP001060170">
    <property type="component" value="Chromosome 15"/>
</dbReference>
<evidence type="ECO:0000313" key="1">
    <source>
        <dbReference type="EMBL" id="KAI7939162.1"/>
    </source>
</evidence>
<dbReference type="EMBL" id="CM045879">
    <property type="protein sequence ID" value="KAI7939162.1"/>
    <property type="molecule type" value="Genomic_DNA"/>
</dbReference>
<proteinExistence type="predicted"/>
<reference evidence="2" key="1">
    <citation type="journal article" date="2018" name="BMC Genomics">
        <title>Genomic insights into host adaptation between the wheat stripe rust pathogen (Puccinia striiformis f. sp. tritici) and the barley stripe rust pathogen (Puccinia striiformis f. sp. hordei).</title>
        <authorList>
            <person name="Xia C."/>
            <person name="Wang M."/>
            <person name="Yin C."/>
            <person name="Cornejo O.E."/>
            <person name="Hulbert S.H."/>
            <person name="Chen X."/>
        </authorList>
    </citation>
    <scope>NUCLEOTIDE SEQUENCE [LARGE SCALE GENOMIC DNA]</scope>
    <source>
        <strain evidence="2">93-210</strain>
    </source>
</reference>
<reference evidence="2" key="2">
    <citation type="journal article" date="2018" name="Mol. Plant Microbe Interact.">
        <title>Genome sequence resources for the wheat stripe rust pathogen (Puccinia striiformis f. sp. tritici) and the barley stripe rust pathogen (Puccinia striiformis f. sp. hordei).</title>
        <authorList>
            <person name="Xia C."/>
            <person name="Wang M."/>
            <person name="Yin C."/>
            <person name="Cornejo O.E."/>
            <person name="Hulbert S.H."/>
            <person name="Chen X."/>
        </authorList>
    </citation>
    <scope>NUCLEOTIDE SEQUENCE [LARGE SCALE GENOMIC DNA]</scope>
    <source>
        <strain evidence="2">93-210</strain>
    </source>
</reference>
<keyword evidence="2" id="KW-1185">Reference proteome</keyword>
<name>A0ACC0DUL7_9BASI</name>